<evidence type="ECO:0000313" key="2">
    <source>
        <dbReference type="Proteomes" id="UP001162992"/>
    </source>
</evidence>
<evidence type="ECO:0000313" key="1">
    <source>
        <dbReference type="EMBL" id="KAJ7515989.1"/>
    </source>
</evidence>
<proteinExistence type="predicted"/>
<reference evidence="2" key="1">
    <citation type="journal article" date="2024" name="Proc. Natl. Acad. Sci. U.S.A.">
        <title>Extraordinary preservation of gene collinearity over three hundred million years revealed in homosporous lycophytes.</title>
        <authorList>
            <person name="Li C."/>
            <person name="Wickell D."/>
            <person name="Kuo L.Y."/>
            <person name="Chen X."/>
            <person name="Nie B."/>
            <person name="Liao X."/>
            <person name="Peng D."/>
            <person name="Ji J."/>
            <person name="Jenkins J."/>
            <person name="Williams M."/>
            <person name="Shu S."/>
            <person name="Plott C."/>
            <person name="Barry K."/>
            <person name="Rajasekar S."/>
            <person name="Grimwood J."/>
            <person name="Han X."/>
            <person name="Sun S."/>
            <person name="Hou Z."/>
            <person name="He W."/>
            <person name="Dai G."/>
            <person name="Sun C."/>
            <person name="Schmutz J."/>
            <person name="Leebens-Mack J.H."/>
            <person name="Li F.W."/>
            <person name="Wang L."/>
        </authorList>
    </citation>
    <scope>NUCLEOTIDE SEQUENCE [LARGE SCALE GENOMIC DNA]</scope>
    <source>
        <strain evidence="2">cv. PW_Plant_1</strain>
    </source>
</reference>
<comment type="caution">
    <text evidence="1">The sequence shown here is derived from an EMBL/GenBank/DDBJ whole genome shotgun (WGS) entry which is preliminary data.</text>
</comment>
<sequence length="263" mass="30082">MTKIHLVSIAPSHYCEKARWALDRAGVNYTEDKHLPLLHRIYTRNLGGTSCPKLIIGDSDDRVILQDSNDILHYADKNVNQEDWLYPAEETLLNDVSAWLTKLDQKLGPHVRRWAYFYLLYHKDSYHILSNGALLWERLAGWFLMPLLRYIIYKGIRIDAPGAKDISFRKISEIFREVDMALADGRPFICGSRFTAADLTFAALGGPVIRPAGYGCWLPPIEEVPKAMAEIQRTLRETPAGKHIVKLYQSHRKEVIGQALRVI</sequence>
<protein>
    <submittedName>
        <fullName evidence="1">Uncharacterized protein</fullName>
    </submittedName>
</protein>
<gene>
    <name evidence="1" type="ORF">O6H91_22G037400</name>
</gene>
<keyword evidence="2" id="KW-1185">Reference proteome</keyword>
<dbReference type="EMBL" id="CM055113">
    <property type="protein sequence ID" value="KAJ7515989.1"/>
    <property type="molecule type" value="Genomic_DNA"/>
</dbReference>
<name>A0ACC2AEJ4_DIPCM</name>
<dbReference type="Proteomes" id="UP001162992">
    <property type="component" value="Chromosome 22"/>
</dbReference>
<organism evidence="1 2">
    <name type="scientific">Diphasiastrum complanatum</name>
    <name type="common">Issler's clubmoss</name>
    <name type="synonym">Lycopodium complanatum</name>
    <dbReference type="NCBI Taxonomy" id="34168"/>
    <lineage>
        <taxon>Eukaryota</taxon>
        <taxon>Viridiplantae</taxon>
        <taxon>Streptophyta</taxon>
        <taxon>Embryophyta</taxon>
        <taxon>Tracheophyta</taxon>
        <taxon>Lycopodiopsida</taxon>
        <taxon>Lycopodiales</taxon>
        <taxon>Lycopodiaceae</taxon>
        <taxon>Lycopodioideae</taxon>
        <taxon>Diphasiastrum</taxon>
    </lineage>
</organism>
<accession>A0ACC2AEJ4</accession>